<comment type="caution">
    <text evidence="1">The sequence shown here is derived from an EMBL/GenBank/DDBJ whole genome shotgun (WGS) entry which is preliminary data.</text>
</comment>
<accession>A0ACC0XTW6</accession>
<name>A0ACC0XTW6_9ROSI</name>
<evidence type="ECO:0000313" key="1">
    <source>
        <dbReference type="EMBL" id="KAJ0024190.1"/>
    </source>
</evidence>
<sequence>MVISWIFNTLIPKLHDSVAYVDTAYEMWINLQERFYRGNVPHIHELKQEICLAQQKNLFVTIYYTKLEGFWDELATYSKVSSCTCRVGKGILAEKEK</sequence>
<proteinExistence type="predicted"/>
<evidence type="ECO:0000313" key="2">
    <source>
        <dbReference type="Proteomes" id="UP001163603"/>
    </source>
</evidence>
<organism evidence="1 2">
    <name type="scientific">Pistacia integerrima</name>
    <dbReference type="NCBI Taxonomy" id="434235"/>
    <lineage>
        <taxon>Eukaryota</taxon>
        <taxon>Viridiplantae</taxon>
        <taxon>Streptophyta</taxon>
        <taxon>Embryophyta</taxon>
        <taxon>Tracheophyta</taxon>
        <taxon>Spermatophyta</taxon>
        <taxon>Magnoliopsida</taxon>
        <taxon>eudicotyledons</taxon>
        <taxon>Gunneridae</taxon>
        <taxon>Pentapetalae</taxon>
        <taxon>rosids</taxon>
        <taxon>malvids</taxon>
        <taxon>Sapindales</taxon>
        <taxon>Anacardiaceae</taxon>
        <taxon>Pistacia</taxon>
    </lineage>
</organism>
<reference evidence="2" key="1">
    <citation type="journal article" date="2023" name="G3 (Bethesda)">
        <title>Genome assembly and association tests identify interacting loci associated with vigor, precocity, and sex in interspecific pistachio rootstocks.</title>
        <authorList>
            <person name="Palmer W."/>
            <person name="Jacygrad E."/>
            <person name="Sagayaradj S."/>
            <person name="Cavanaugh K."/>
            <person name="Han R."/>
            <person name="Bertier L."/>
            <person name="Beede B."/>
            <person name="Kafkas S."/>
            <person name="Golino D."/>
            <person name="Preece J."/>
            <person name="Michelmore R."/>
        </authorList>
    </citation>
    <scope>NUCLEOTIDE SEQUENCE [LARGE SCALE GENOMIC DNA]</scope>
</reference>
<keyword evidence="2" id="KW-1185">Reference proteome</keyword>
<protein>
    <submittedName>
        <fullName evidence="1">Uncharacterized protein</fullName>
    </submittedName>
</protein>
<dbReference type="EMBL" id="CM047745">
    <property type="protein sequence ID" value="KAJ0024190.1"/>
    <property type="molecule type" value="Genomic_DNA"/>
</dbReference>
<dbReference type="Proteomes" id="UP001163603">
    <property type="component" value="Chromosome 10"/>
</dbReference>
<gene>
    <name evidence="1" type="ORF">Pint_07205</name>
</gene>